<evidence type="ECO:0000256" key="5">
    <source>
        <dbReference type="ARBA" id="ARBA00047422"/>
    </source>
</evidence>
<evidence type="ECO:0000256" key="1">
    <source>
        <dbReference type="ARBA" id="ARBA00022603"/>
    </source>
</evidence>
<dbReference type="InterPro" id="IPR029063">
    <property type="entry name" value="SAM-dependent_MTases_sf"/>
</dbReference>
<dbReference type="Gene3D" id="3.90.120.10">
    <property type="entry name" value="DNA Methylase, subunit A, domain 2"/>
    <property type="match status" value="1"/>
</dbReference>
<keyword evidence="4" id="KW-0680">Restriction system</keyword>
<dbReference type="REBASE" id="48256">
    <property type="entry name" value="M.Psp60ORFAP"/>
</dbReference>
<keyword evidence="9" id="KW-0614">Plasmid</keyword>
<proteinExistence type="inferred from homology"/>
<evidence type="ECO:0000256" key="4">
    <source>
        <dbReference type="ARBA" id="ARBA00022747"/>
    </source>
</evidence>
<reference evidence="9" key="1">
    <citation type="journal article" date="2013" name="Extremophiles">
        <title>Plasmid diversity in arctic strains of Psychrobacter spp.</title>
        <authorList>
            <person name="Dziewit L."/>
            <person name="Cegielski A."/>
            <person name="Romaniuk K."/>
            <person name="Uhrynowski W."/>
            <person name="Szych A."/>
            <person name="Niesiobedzki P."/>
            <person name="Zmuda-Baranowska M.J."/>
            <person name="Zdanowski M.K."/>
            <person name="Bartosik D."/>
        </authorList>
    </citation>
    <scope>NUCLEOTIDE SEQUENCE</scope>
    <source>
        <strain evidence="9">DAB_AL60</strain>
        <plasmid evidence="9">pP60P2</plasmid>
    </source>
</reference>
<protein>
    <recommendedName>
        <fullName evidence="8">Cytosine-specific methyltransferase</fullName>
        <ecNumber evidence="8">2.1.1.37</ecNumber>
    </recommendedName>
</protein>
<dbReference type="PANTHER" id="PTHR10629">
    <property type="entry name" value="CYTOSINE-SPECIFIC METHYLTRANSFERASE"/>
    <property type="match status" value="1"/>
</dbReference>
<dbReference type="EC" id="2.1.1.37" evidence="8"/>
<keyword evidence="2 6" id="KW-0808">Transferase</keyword>
<sequence>MNDYVSVEDKSNEWGVTKRHVQTLCGQGKILGSKKQSGVWLIPHDAEKPTTKNQSIANQLNVLSLFSGCGGMDLGFEGGFEVYRDSFNPRVSQQWAVEHLKNNRIKLPNTRFKTIFANDIRSDARTSWTSYFAKRGTNKSTFCLDSIVDLVKLQKDNGLKIFPDNVDVVTGGFPCQDFSIAGKRQGFSSSKTHTGEIATETKPNEENRGQLYIWMKEVIALTEPKVFIAENVKGLANLENVKQIIEDDFSSISGDGYLVIPARVLLAANYGVPQSRERVIFIGLKKSALKPDVLTKLSLSRIPSELDPYPLMTHSDNDLAGILPFVKLKDIFSDLDEPENSVDIDQQRHSKAKFMGKHCQGQTEVKLNSIAPTIRSEHHGNIEFRRLSEENGGKYRNELKDGKIERRLTIRECARIQTFPDDYSFIQKAEDDYKNVSASDAYKLIGNAVPPLLAYHIAMRLQDLWDVYFK</sequence>
<dbReference type="EMBL" id="JQ245704">
    <property type="protein sequence ID" value="AFF18223.1"/>
    <property type="molecule type" value="Genomic_DNA"/>
</dbReference>
<dbReference type="GO" id="GO:0032259">
    <property type="term" value="P:methylation"/>
    <property type="evidence" value="ECO:0007669"/>
    <property type="project" value="UniProtKB-KW"/>
</dbReference>
<evidence type="ECO:0000256" key="2">
    <source>
        <dbReference type="ARBA" id="ARBA00022679"/>
    </source>
</evidence>
<dbReference type="InterPro" id="IPR050390">
    <property type="entry name" value="C5-Methyltransferase"/>
</dbReference>
<dbReference type="GO" id="GO:0044027">
    <property type="term" value="P:negative regulation of gene expression via chromosomal CpG island methylation"/>
    <property type="evidence" value="ECO:0007669"/>
    <property type="project" value="TreeGrafter"/>
</dbReference>
<dbReference type="PANTHER" id="PTHR10629:SF52">
    <property type="entry name" value="DNA (CYTOSINE-5)-METHYLTRANSFERASE 1"/>
    <property type="match status" value="1"/>
</dbReference>
<comment type="catalytic activity">
    <reaction evidence="5 8">
        <text>a 2'-deoxycytidine in DNA + S-adenosyl-L-methionine = a 5-methyl-2'-deoxycytidine in DNA + S-adenosyl-L-homocysteine + H(+)</text>
        <dbReference type="Rhea" id="RHEA:13681"/>
        <dbReference type="Rhea" id="RHEA-COMP:11369"/>
        <dbReference type="Rhea" id="RHEA-COMP:11370"/>
        <dbReference type="ChEBI" id="CHEBI:15378"/>
        <dbReference type="ChEBI" id="CHEBI:57856"/>
        <dbReference type="ChEBI" id="CHEBI:59789"/>
        <dbReference type="ChEBI" id="CHEBI:85452"/>
        <dbReference type="ChEBI" id="CHEBI:85454"/>
        <dbReference type="EC" id="2.1.1.37"/>
    </reaction>
</comment>
<dbReference type="AlphaFoldDB" id="H9C6M0"/>
<dbReference type="Pfam" id="PF00145">
    <property type="entry name" value="DNA_methylase"/>
    <property type="match status" value="1"/>
</dbReference>
<dbReference type="InterPro" id="IPR018117">
    <property type="entry name" value="C5_DNA_meth_AS"/>
</dbReference>
<dbReference type="GO" id="GO:0009307">
    <property type="term" value="P:DNA restriction-modification system"/>
    <property type="evidence" value="ECO:0007669"/>
    <property type="project" value="UniProtKB-KW"/>
</dbReference>
<dbReference type="GO" id="GO:0003677">
    <property type="term" value="F:DNA binding"/>
    <property type="evidence" value="ECO:0007669"/>
    <property type="project" value="TreeGrafter"/>
</dbReference>
<dbReference type="RefSeq" id="WP_015060792.1">
    <property type="nucleotide sequence ID" value="NC_019278.1"/>
</dbReference>
<dbReference type="Gene3D" id="3.40.50.150">
    <property type="entry name" value="Vaccinia Virus protein VP39"/>
    <property type="match status" value="1"/>
</dbReference>
<evidence type="ECO:0000256" key="8">
    <source>
        <dbReference type="RuleBase" id="RU000417"/>
    </source>
</evidence>
<dbReference type="InterPro" id="IPR031303">
    <property type="entry name" value="C5_meth_CS"/>
</dbReference>
<keyword evidence="1 6" id="KW-0489">Methyltransferase</keyword>
<dbReference type="SUPFAM" id="SSF53335">
    <property type="entry name" value="S-adenosyl-L-methionine-dependent methyltransferases"/>
    <property type="match status" value="1"/>
</dbReference>
<evidence type="ECO:0000313" key="9">
    <source>
        <dbReference type="EMBL" id="AFF18223.1"/>
    </source>
</evidence>
<dbReference type="PROSITE" id="PS00094">
    <property type="entry name" value="C5_MTASE_1"/>
    <property type="match status" value="1"/>
</dbReference>
<keyword evidence="3 6" id="KW-0949">S-adenosyl-L-methionine</keyword>
<name>H9C6M0_9GAMM</name>
<dbReference type="PROSITE" id="PS51679">
    <property type="entry name" value="SAM_MT_C5"/>
    <property type="match status" value="1"/>
</dbReference>
<comment type="similarity">
    <text evidence="6 7">Belongs to the class I-like SAM-binding methyltransferase superfamily. C5-methyltransferase family.</text>
</comment>
<dbReference type="GO" id="GO:0003886">
    <property type="term" value="F:DNA (cytosine-5-)-methyltransferase activity"/>
    <property type="evidence" value="ECO:0007669"/>
    <property type="project" value="UniProtKB-EC"/>
</dbReference>
<evidence type="ECO:0000256" key="7">
    <source>
        <dbReference type="RuleBase" id="RU000416"/>
    </source>
</evidence>
<dbReference type="PROSITE" id="PS00095">
    <property type="entry name" value="C5_MTASE_2"/>
    <property type="match status" value="1"/>
</dbReference>
<dbReference type="InterPro" id="IPR001525">
    <property type="entry name" value="C5_MeTfrase"/>
</dbReference>
<dbReference type="PRINTS" id="PR00105">
    <property type="entry name" value="C5METTRFRASE"/>
</dbReference>
<accession>H9C6M0</accession>
<dbReference type="NCBIfam" id="TIGR00675">
    <property type="entry name" value="dcm"/>
    <property type="match status" value="1"/>
</dbReference>
<organism evidence="9">
    <name type="scientific">Psychrobacter sp. DAB_AL60</name>
    <dbReference type="NCBI Taxonomy" id="1028419"/>
    <lineage>
        <taxon>Bacteria</taxon>
        <taxon>Pseudomonadati</taxon>
        <taxon>Pseudomonadota</taxon>
        <taxon>Gammaproteobacteria</taxon>
        <taxon>Moraxellales</taxon>
        <taxon>Moraxellaceae</taxon>
        <taxon>Psychrobacter</taxon>
    </lineage>
</organism>
<evidence type="ECO:0000256" key="6">
    <source>
        <dbReference type="PROSITE-ProRule" id="PRU01016"/>
    </source>
</evidence>
<evidence type="ECO:0000256" key="3">
    <source>
        <dbReference type="ARBA" id="ARBA00022691"/>
    </source>
</evidence>
<geneLocation type="plasmid" evidence="9">
    <name>pP60P2</name>
</geneLocation>
<feature type="active site" evidence="6">
    <location>
        <position position="175"/>
    </location>
</feature>